<protein>
    <submittedName>
        <fullName evidence="6">Helix-turn-helix transcriptional regulator</fullName>
    </submittedName>
</protein>
<evidence type="ECO:0000256" key="4">
    <source>
        <dbReference type="SAM" id="Phobius"/>
    </source>
</evidence>
<keyword evidence="4" id="KW-0812">Transmembrane</keyword>
<evidence type="ECO:0000313" key="7">
    <source>
        <dbReference type="Proteomes" id="UP001597362"/>
    </source>
</evidence>
<feature type="transmembrane region" description="Helical" evidence="4">
    <location>
        <begin position="263"/>
        <end position="285"/>
    </location>
</feature>
<comment type="caution">
    <text evidence="6">The sequence shown here is derived from an EMBL/GenBank/DDBJ whole genome shotgun (WGS) entry which is preliminary data.</text>
</comment>
<gene>
    <name evidence="6" type="ORF">ACFSJH_17610</name>
</gene>
<keyword evidence="4" id="KW-1133">Transmembrane helix</keyword>
<dbReference type="EMBL" id="JBHUHO010000041">
    <property type="protein sequence ID" value="MFD2117551.1"/>
    <property type="molecule type" value="Genomic_DNA"/>
</dbReference>
<dbReference type="Pfam" id="PF12833">
    <property type="entry name" value="HTH_18"/>
    <property type="match status" value="1"/>
</dbReference>
<keyword evidence="2" id="KW-0238">DNA-binding</keyword>
<keyword evidence="4" id="KW-0472">Membrane</keyword>
<dbReference type="Proteomes" id="UP001597362">
    <property type="component" value="Unassembled WGS sequence"/>
</dbReference>
<organism evidence="6 7">
    <name type="scientific">Paenibacillus yanchengensis</name>
    <dbReference type="NCBI Taxonomy" id="2035833"/>
    <lineage>
        <taxon>Bacteria</taxon>
        <taxon>Bacillati</taxon>
        <taxon>Bacillota</taxon>
        <taxon>Bacilli</taxon>
        <taxon>Bacillales</taxon>
        <taxon>Paenibacillaceae</taxon>
        <taxon>Paenibacillus</taxon>
    </lineage>
</organism>
<evidence type="ECO:0000256" key="3">
    <source>
        <dbReference type="ARBA" id="ARBA00023163"/>
    </source>
</evidence>
<dbReference type="SUPFAM" id="SSF46689">
    <property type="entry name" value="Homeodomain-like"/>
    <property type="match status" value="2"/>
</dbReference>
<name>A0ABW4YPF6_9BACL</name>
<dbReference type="SMART" id="SM00342">
    <property type="entry name" value="HTH_ARAC"/>
    <property type="match status" value="1"/>
</dbReference>
<sequence>MVVRKKFLYKVLTLFIVIVLLYTITTSSIIFYKSMQTVNTQNNYNHQLYIDQTSNYADFKFQTAMEFVYKVSTLQSVIDYRHSDAKNYYTITTLYNDLVEQLRGFSQLGFTLGITKLTDNLIITSTGTFNIDHYLQELGMLPTALERFQQLQTEALPNRTYVVPQTLLTANKVVLLHQTVNSEYAPLYFFLVMDNAALLPTPVDLQDGNFYLFTDEKIAAYISDEDVTENSKLTYTQQSKVIPNLHYVYASKPTSFATIFASVWNTAFFPSLLLLVIGVIAAYLATRSSYKPIKQLLEFLNEHHETRKQQTNNYRPTTDNSPETIPIHELAYIQASIEQIYEVNDALQNKLDHSIIHLQEDFFRRVLYGMVNEASIQESLAANQLEAFDTSLYLVLFEIEGLTTVYNTMSVSSLTIQLHHIISEHVATETFFGLALDQNKYAVIFRNIDKQHLLTIAEKVVQNLENKLPLDITAALSHSYPLAELTVALQEVLRLSNYQYAAANQVLDVAQVHLMEDNACYYPIDAENQIMKYVNSNELGKAYELLRDIIDENEKRAIFASGGLTNLQHSLLTTCKRCLNTNNKTLQSFSKEYPSTIHLFMEARSNKFREIAFSLFEQVFNYCNKDKVNLESSTASQIYIYIHKHFDRDLSLTDIADHFNLSESYVSKLLKNTLNINFKQYVNTLKVNRAKELLMQQTYKVHEVATIVGCNNTNTFIRIFKQYEGISPGEYMKSLE</sequence>
<reference evidence="7" key="1">
    <citation type="journal article" date="2019" name="Int. J. Syst. Evol. Microbiol.">
        <title>The Global Catalogue of Microorganisms (GCM) 10K type strain sequencing project: providing services to taxonomists for standard genome sequencing and annotation.</title>
        <authorList>
            <consortium name="The Broad Institute Genomics Platform"/>
            <consortium name="The Broad Institute Genome Sequencing Center for Infectious Disease"/>
            <person name="Wu L."/>
            <person name="Ma J."/>
        </authorList>
    </citation>
    <scope>NUCLEOTIDE SEQUENCE [LARGE SCALE GENOMIC DNA]</scope>
    <source>
        <strain evidence="7">GH52</strain>
    </source>
</reference>
<dbReference type="RefSeq" id="WP_377774802.1">
    <property type="nucleotide sequence ID" value="NZ_JBHUHO010000041.1"/>
</dbReference>
<dbReference type="Gene3D" id="1.10.10.60">
    <property type="entry name" value="Homeodomain-like"/>
    <property type="match status" value="2"/>
</dbReference>
<evidence type="ECO:0000259" key="5">
    <source>
        <dbReference type="PROSITE" id="PS01124"/>
    </source>
</evidence>
<keyword evidence="7" id="KW-1185">Reference proteome</keyword>
<keyword evidence="1" id="KW-0805">Transcription regulation</keyword>
<dbReference type="PANTHER" id="PTHR43280">
    <property type="entry name" value="ARAC-FAMILY TRANSCRIPTIONAL REGULATOR"/>
    <property type="match status" value="1"/>
</dbReference>
<dbReference type="PROSITE" id="PS01124">
    <property type="entry name" value="HTH_ARAC_FAMILY_2"/>
    <property type="match status" value="1"/>
</dbReference>
<evidence type="ECO:0000256" key="2">
    <source>
        <dbReference type="ARBA" id="ARBA00023125"/>
    </source>
</evidence>
<accession>A0ABW4YPF6</accession>
<evidence type="ECO:0000256" key="1">
    <source>
        <dbReference type="ARBA" id="ARBA00023015"/>
    </source>
</evidence>
<feature type="domain" description="HTH araC/xylS-type" evidence="5">
    <location>
        <begin position="636"/>
        <end position="734"/>
    </location>
</feature>
<dbReference type="InterPro" id="IPR018060">
    <property type="entry name" value="HTH_AraC"/>
</dbReference>
<feature type="transmembrane region" description="Helical" evidence="4">
    <location>
        <begin position="7"/>
        <end position="32"/>
    </location>
</feature>
<proteinExistence type="predicted"/>
<keyword evidence="3" id="KW-0804">Transcription</keyword>
<dbReference type="PANTHER" id="PTHR43280:SF28">
    <property type="entry name" value="HTH-TYPE TRANSCRIPTIONAL ACTIVATOR RHAS"/>
    <property type="match status" value="1"/>
</dbReference>
<dbReference type="InterPro" id="IPR009057">
    <property type="entry name" value="Homeodomain-like_sf"/>
</dbReference>
<evidence type="ECO:0000313" key="6">
    <source>
        <dbReference type="EMBL" id="MFD2117551.1"/>
    </source>
</evidence>